<evidence type="ECO:0000313" key="9">
    <source>
        <dbReference type="EMBL" id="CAL8069567.1"/>
    </source>
</evidence>
<comment type="subcellular location">
    <subcellularLocation>
        <location evidence="1">Nucleus</location>
    </subcellularLocation>
</comment>
<feature type="coiled-coil region" evidence="7">
    <location>
        <begin position="508"/>
        <end position="628"/>
    </location>
</feature>
<keyword evidence="5" id="KW-0539">Nucleus</keyword>
<organism evidence="9 10">
    <name type="scientific">Orchesella dallaii</name>
    <dbReference type="NCBI Taxonomy" id="48710"/>
    <lineage>
        <taxon>Eukaryota</taxon>
        <taxon>Metazoa</taxon>
        <taxon>Ecdysozoa</taxon>
        <taxon>Arthropoda</taxon>
        <taxon>Hexapoda</taxon>
        <taxon>Collembola</taxon>
        <taxon>Entomobryomorpha</taxon>
        <taxon>Entomobryoidea</taxon>
        <taxon>Orchesellidae</taxon>
        <taxon>Orchesellinae</taxon>
        <taxon>Orchesella</taxon>
    </lineage>
</organism>
<keyword evidence="4" id="KW-0498">Mitosis</keyword>
<dbReference type="EMBL" id="CAXLJM020000004">
    <property type="protein sequence ID" value="CAL8069567.1"/>
    <property type="molecule type" value="Genomic_DNA"/>
</dbReference>
<feature type="region of interest" description="Disordered" evidence="8">
    <location>
        <begin position="720"/>
        <end position="865"/>
    </location>
</feature>
<keyword evidence="10" id="KW-1185">Reference proteome</keyword>
<feature type="compositionally biased region" description="Low complexity" evidence="8">
    <location>
        <begin position="723"/>
        <end position="738"/>
    </location>
</feature>
<keyword evidence="7" id="KW-0175">Coiled coil</keyword>
<keyword evidence="6" id="KW-0131">Cell cycle</keyword>
<feature type="coiled-coil region" evidence="7">
    <location>
        <begin position="71"/>
        <end position="197"/>
    </location>
</feature>
<feature type="compositionally biased region" description="Acidic residues" evidence="8">
    <location>
        <begin position="854"/>
        <end position="865"/>
    </location>
</feature>
<feature type="coiled-coil region" evidence="7">
    <location>
        <begin position="316"/>
        <end position="343"/>
    </location>
</feature>
<name>A0ABP1PKG2_9HEXA</name>
<dbReference type="PANTHER" id="PTHR23168">
    <property type="entry name" value="MITOTIC SPINDLE ASSEMBLY CHECKPOINT PROTEIN MAD1 MITOTIC ARREST DEFICIENT-LIKE PROTEIN 1"/>
    <property type="match status" value="1"/>
</dbReference>
<dbReference type="Proteomes" id="UP001642540">
    <property type="component" value="Unassembled WGS sequence"/>
</dbReference>
<reference evidence="9 10" key="1">
    <citation type="submission" date="2024-08" db="EMBL/GenBank/DDBJ databases">
        <authorList>
            <person name="Cucini C."/>
            <person name="Frati F."/>
        </authorList>
    </citation>
    <scope>NUCLEOTIDE SEQUENCE [LARGE SCALE GENOMIC DNA]</scope>
</reference>
<comment type="caution">
    <text evidence="9">The sequence shown here is derived from an EMBL/GenBank/DDBJ whole genome shotgun (WGS) entry which is preliminary data.</text>
</comment>
<dbReference type="Pfam" id="PF05557">
    <property type="entry name" value="MAD"/>
    <property type="match status" value="2"/>
</dbReference>
<evidence type="ECO:0000256" key="6">
    <source>
        <dbReference type="ARBA" id="ARBA00023306"/>
    </source>
</evidence>
<feature type="coiled-coil region" evidence="7">
    <location>
        <begin position="230"/>
        <end position="257"/>
    </location>
</feature>
<sequence length="865" mass="99926">MEKEETPISKYLAGLERRQALLTPSPQQDPAAIIRRINFEDDTFLQGDQSMLQISPEPAARSGKRRRLSILGEIMEDEENMSKRLSELERLLQQTQGELIESRAMNSKLEHQIIQIRRSNGERLVGYERTESEMKAKVRDANEKAELYKEQCNKLNKKVDEFSEKLHKQTEIHYDKMSALEDKARILEEENLKLKESFESGSLKQSNELRTLSTNLEETERGAEKWIMETQLLRDQLELKEKQLQKYQNELREAQPAICKFAEFSALYNQPKSPGVAPEGIEEKIKYFENQYVKQHGENLRLVRKMEKIVEENNMLRSTMNKEMLLEEQISTYEDEVKVLRTELSNKASVEAEKGTLQADLSSWRKMAFKLDPDCTNPTKFEAFVRKIQNQLLEAKHESSNLKYEISSKERHITKNQAELTVLQDNVKSLTTDKDNLSQELKKVSRRLSLVTKDRDGLKALKDSYEQEYEGQISKPLQERITQLEATVTEYEALVQEDPSSKKSCGECEKRMALISEIRNEMDKLKRERLEREAQLMNMSQATTSDDGNTTGIKVVSFGMNPSTLSLEARLKEATKEIEDLKNKITELETQAEGKVPNGKEKELQDKNTQLERRLEILSEAYDFETQQLQLIVNKLCGFHFTFVREPNVQIRLSSIYSHEANDTFVFQESPNGDMLLLESPILDNFRDDIDRFLLREGSIPGFLASVTITYVQSQQDASQLPVSQQSVQSVEETTTTTMPVHNPREVQVEVQRQRHAAVDEDEEDEDEEEDEEHDDDEEEDHDEEDEDDDRDGGGEQGMDDEVGADEELEEEEDEYDDHDDDDRDESDEDHESPPPSRRPPMQASKWPRAPPGDDSDDSDVIMID</sequence>
<evidence type="ECO:0000256" key="8">
    <source>
        <dbReference type="SAM" id="MobiDB-lite"/>
    </source>
</evidence>
<proteinExistence type="inferred from homology"/>
<evidence type="ECO:0000313" key="10">
    <source>
        <dbReference type="Proteomes" id="UP001642540"/>
    </source>
</evidence>
<dbReference type="Gene3D" id="6.10.250.90">
    <property type="match status" value="1"/>
</dbReference>
<evidence type="ECO:0000256" key="1">
    <source>
        <dbReference type="ARBA" id="ARBA00004123"/>
    </source>
</evidence>
<evidence type="ECO:0000256" key="2">
    <source>
        <dbReference type="ARBA" id="ARBA00008029"/>
    </source>
</evidence>
<keyword evidence="3" id="KW-0132">Cell division</keyword>
<protein>
    <recommendedName>
        <fullName evidence="11">Mitotic spindle assembly checkpoint protein MAD1</fullName>
    </recommendedName>
</protein>
<evidence type="ECO:0000256" key="4">
    <source>
        <dbReference type="ARBA" id="ARBA00022776"/>
    </source>
</evidence>
<evidence type="ECO:0008006" key="11">
    <source>
        <dbReference type="Google" id="ProtNLM"/>
    </source>
</evidence>
<evidence type="ECO:0000256" key="7">
    <source>
        <dbReference type="SAM" id="Coils"/>
    </source>
</evidence>
<feature type="compositionally biased region" description="Acidic residues" evidence="8">
    <location>
        <begin position="760"/>
        <end position="791"/>
    </location>
</feature>
<accession>A0ABP1PKG2</accession>
<feature type="compositionally biased region" description="Acidic residues" evidence="8">
    <location>
        <begin position="798"/>
        <end position="831"/>
    </location>
</feature>
<evidence type="ECO:0000256" key="5">
    <source>
        <dbReference type="ARBA" id="ARBA00023242"/>
    </source>
</evidence>
<evidence type="ECO:0000256" key="3">
    <source>
        <dbReference type="ARBA" id="ARBA00022618"/>
    </source>
</evidence>
<dbReference type="SUPFAM" id="SSF75704">
    <property type="entry name" value="Mitotic arrest deficient-like 1, Mad1"/>
    <property type="match status" value="1"/>
</dbReference>
<dbReference type="Gene3D" id="3.30.457.60">
    <property type="match status" value="1"/>
</dbReference>
<gene>
    <name evidence="9" type="ORF">ODALV1_LOCUS836</name>
</gene>
<dbReference type="PANTHER" id="PTHR23168:SF0">
    <property type="entry name" value="MITOTIC SPINDLE ASSEMBLY CHECKPOINT PROTEIN MAD1"/>
    <property type="match status" value="1"/>
</dbReference>
<comment type="similarity">
    <text evidence="2">Belongs to the MAD1 family.</text>
</comment>
<dbReference type="InterPro" id="IPR008672">
    <property type="entry name" value="Mad1"/>
</dbReference>
<feature type="coiled-coil region" evidence="7">
    <location>
        <begin position="385"/>
        <end position="454"/>
    </location>
</feature>